<accession>A0A9P0BSH9</accession>
<keyword evidence="2 7" id="KW-0732">Signal</keyword>
<dbReference type="FunFam" id="3.80.10.10:FF:001164">
    <property type="entry name" value="GH01279p"/>
    <property type="match status" value="1"/>
</dbReference>
<dbReference type="SMART" id="SM00364">
    <property type="entry name" value="LRR_BAC"/>
    <property type="match status" value="5"/>
</dbReference>
<name>A0A9P0BSH9_CHRIL</name>
<feature type="region of interest" description="Disordered" evidence="5">
    <location>
        <begin position="933"/>
        <end position="952"/>
    </location>
</feature>
<evidence type="ECO:0000256" key="5">
    <source>
        <dbReference type="SAM" id="MobiDB-lite"/>
    </source>
</evidence>
<dbReference type="InterPro" id="IPR036179">
    <property type="entry name" value="Ig-like_dom_sf"/>
</dbReference>
<dbReference type="InterPro" id="IPR007110">
    <property type="entry name" value="Ig-like_dom"/>
</dbReference>
<evidence type="ECO:0000256" key="6">
    <source>
        <dbReference type="SAM" id="Phobius"/>
    </source>
</evidence>
<dbReference type="InterPro" id="IPR013783">
    <property type="entry name" value="Ig-like_fold"/>
</dbReference>
<evidence type="ECO:0000256" key="3">
    <source>
        <dbReference type="ARBA" id="ARBA00022737"/>
    </source>
</evidence>
<keyword evidence="1" id="KW-0433">Leucine-rich repeat</keyword>
<dbReference type="AlphaFoldDB" id="A0A9P0BSH9"/>
<evidence type="ECO:0000313" key="10">
    <source>
        <dbReference type="Proteomes" id="UP001154114"/>
    </source>
</evidence>
<reference evidence="9" key="1">
    <citation type="submission" date="2021-12" db="EMBL/GenBank/DDBJ databases">
        <authorList>
            <person name="King R."/>
        </authorList>
    </citation>
    <scope>NUCLEOTIDE SEQUENCE</scope>
</reference>
<dbReference type="SUPFAM" id="SSF48726">
    <property type="entry name" value="Immunoglobulin"/>
    <property type="match status" value="1"/>
</dbReference>
<dbReference type="InterPro" id="IPR032675">
    <property type="entry name" value="LRR_dom_sf"/>
</dbReference>
<gene>
    <name evidence="9" type="ORF">CINC_LOCUS5111</name>
</gene>
<feature type="chain" id="PRO_5040138628" description="Ig-like domain-containing protein" evidence="7">
    <location>
        <begin position="20"/>
        <end position="963"/>
    </location>
</feature>
<keyword evidence="6" id="KW-1133">Transmembrane helix</keyword>
<dbReference type="InterPro" id="IPR003591">
    <property type="entry name" value="Leu-rich_rpt_typical-subtyp"/>
</dbReference>
<dbReference type="PROSITE" id="PS51450">
    <property type="entry name" value="LRR"/>
    <property type="match status" value="4"/>
</dbReference>
<dbReference type="PANTHER" id="PTHR24366:SF170">
    <property type="entry name" value="RE50361P"/>
    <property type="match status" value="1"/>
</dbReference>
<evidence type="ECO:0000256" key="1">
    <source>
        <dbReference type="ARBA" id="ARBA00022614"/>
    </source>
</evidence>
<keyword evidence="6" id="KW-0812">Transmembrane</keyword>
<dbReference type="SMART" id="SM00408">
    <property type="entry name" value="IGc2"/>
    <property type="match status" value="1"/>
</dbReference>
<feature type="transmembrane region" description="Helical" evidence="6">
    <location>
        <begin position="525"/>
        <end position="548"/>
    </location>
</feature>
<dbReference type="PRINTS" id="PR00019">
    <property type="entry name" value="LEURICHRPT"/>
</dbReference>
<dbReference type="InterPro" id="IPR003599">
    <property type="entry name" value="Ig_sub"/>
</dbReference>
<dbReference type="Proteomes" id="UP001154114">
    <property type="component" value="Chromosome 19"/>
</dbReference>
<dbReference type="OrthoDB" id="10061535at2759"/>
<dbReference type="SMART" id="SM00409">
    <property type="entry name" value="IG"/>
    <property type="match status" value="1"/>
</dbReference>
<feature type="signal peptide" evidence="7">
    <location>
        <begin position="1"/>
        <end position="19"/>
    </location>
</feature>
<dbReference type="SMART" id="SM00369">
    <property type="entry name" value="LRR_TYP"/>
    <property type="match status" value="9"/>
</dbReference>
<dbReference type="PANTHER" id="PTHR24366">
    <property type="entry name" value="IG(IMMUNOGLOBULIN) AND LRR(LEUCINE RICH REPEAT) DOMAINS"/>
    <property type="match status" value="1"/>
</dbReference>
<evidence type="ECO:0000256" key="4">
    <source>
        <dbReference type="ARBA" id="ARBA00023157"/>
    </source>
</evidence>
<sequence>MQWLHKILALAIICTAVGAQECPSGCSCNSTRVACDAAAAPHDRLGRAYLAPHGAALQEISWINSKLNTLEIDVFAGLTHLEYIDLSRNELKRTEHGLFARLSRLKYLNLSRNFIDDIPRSTFADLENLEVLDVSHNRLHVIPFQVFGPIVKLQYLDISHNKIATFLDYYFNPNRQLKALFLNNNSLVKITSNALVNLKELETLDISSNKLEYIPKSLFDNFEQLRELNLSTNPFQNISNDAFRNLKNLRWLSMGGNRLRTLPPMLFQHNENLKTIYLDHTELGVIQNTNFKGLSTLEQLYIRNNEFLREIETYVFQDTPGITHLDLSSNALLALPQSIKLLKNLQELKLGNNPWACDCRMAWFAGWADKKKDIIKSDLSCPLTYPNDMLRILNHTNCKPPTLVSSSPLTLYRLQADALLECRFAGNPMPSLTWITPTRMVFHWNPEPVIPDIFHKHGQAHDQYYRPIDNSKSRVRVLEDGSLFIGDIHREDCGTYLCFATNPSANLTAEVVLNIDPMTMFEIKMYSLLCGAICAAAFLGLTLLVQALRYIFFRFRLMETCCSCCTCVSRDAPRSRQIFSMLDNIEQYKRQQLDKLRENYAVQVHRIKENCTQQMDWIQNSYSTQASHLRNIRDIGSNHLSAMRDQYYDQVKRVREYSTSQLNWVRENYVFQRNKIRKFSAHQILRLRESYKYQQQTLNKVLENLPSLYFENCRSGSCGRSDSMAFDPDVEVIDMYLKTKIEKLSNLPSPIFDEESKVSVYYTPTERSVNSRRNSPIPEGIHINMIEKGPPRLMAMIKPLQISPPPTAVSLTPPGSPPPTTSKAALAGVAGAGGAGAGGAGRARTRGGRGGARARSPSRRASRCWGARRGRRAVRARPAARHAGLAPASRSCGARRGGGGARACCWRWSWRSPSARGAARAAAARRARARPCSTGCSRASSRSTPSRGGRSCDSACPTCNSVI</sequence>
<dbReference type="InterPro" id="IPR003598">
    <property type="entry name" value="Ig_sub2"/>
</dbReference>
<feature type="compositionally biased region" description="Basic residues" evidence="5">
    <location>
        <begin position="856"/>
        <end position="875"/>
    </location>
</feature>
<evidence type="ECO:0000313" key="9">
    <source>
        <dbReference type="EMBL" id="CAH0591469.1"/>
    </source>
</evidence>
<feature type="compositionally biased region" description="Low complexity" evidence="5">
    <location>
        <begin position="933"/>
        <end position="951"/>
    </location>
</feature>
<feature type="region of interest" description="Disordered" evidence="5">
    <location>
        <begin position="833"/>
        <end position="875"/>
    </location>
</feature>
<dbReference type="Pfam" id="PF13855">
    <property type="entry name" value="LRR_8"/>
    <property type="match status" value="3"/>
</dbReference>
<keyword evidence="10" id="KW-1185">Reference proteome</keyword>
<dbReference type="EMBL" id="LR824022">
    <property type="protein sequence ID" value="CAH0591469.1"/>
    <property type="molecule type" value="Genomic_DNA"/>
</dbReference>
<dbReference type="Gene3D" id="2.60.40.10">
    <property type="entry name" value="Immunoglobulins"/>
    <property type="match status" value="1"/>
</dbReference>
<dbReference type="SUPFAM" id="SSF52058">
    <property type="entry name" value="L domain-like"/>
    <property type="match status" value="1"/>
</dbReference>
<feature type="domain" description="Ig-like" evidence="8">
    <location>
        <begin position="401"/>
        <end position="514"/>
    </location>
</feature>
<evidence type="ECO:0000256" key="7">
    <source>
        <dbReference type="SAM" id="SignalP"/>
    </source>
</evidence>
<dbReference type="SMART" id="SM00365">
    <property type="entry name" value="LRR_SD22"/>
    <property type="match status" value="5"/>
</dbReference>
<evidence type="ECO:0000259" key="8">
    <source>
        <dbReference type="PROSITE" id="PS50835"/>
    </source>
</evidence>
<organism evidence="9 10">
    <name type="scientific">Chrysodeixis includens</name>
    <name type="common">Soybean looper</name>
    <name type="synonym">Pseudoplusia includens</name>
    <dbReference type="NCBI Taxonomy" id="689277"/>
    <lineage>
        <taxon>Eukaryota</taxon>
        <taxon>Metazoa</taxon>
        <taxon>Ecdysozoa</taxon>
        <taxon>Arthropoda</taxon>
        <taxon>Hexapoda</taxon>
        <taxon>Insecta</taxon>
        <taxon>Pterygota</taxon>
        <taxon>Neoptera</taxon>
        <taxon>Endopterygota</taxon>
        <taxon>Lepidoptera</taxon>
        <taxon>Glossata</taxon>
        <taxon>Ditrysia</taxon>
        <taxon>Noctuoidea</taxon>
        <taxon>Noctuidae</taxon>
        <taxon>Plusiinae</taxon>
        <taxon>Chrysodeixis</taxon>
    </lineage>
</organism>
<keyword evidence="4" id="KW-1015">Disulfide bond</keyword>
<protein>
    <recommendedName>
        <fullName evidence="8">Ig-like domain-containing protein</fullName>
    </recommendedName>
</protein>
<dbReference type="InterPro" id="IPR001611">
    <property type="entry name" value="Leu-rich_rpt"/>
</dbReference>
<dbReference type="Gene3D" id="3.80.10.10">
    <property type="entry name" value="Ribonuclease Inhibitor"/>
    <property type="match status" value="3"/>
</dbReference>
<dbReference type="PROSITE" id="PS50835">
    <property type="entry name" value="IG_LIKE"/>
    <property type="match status" value="1"/>
</dbReference>
<proteinExistence type="predicted"/>
<evidence type="ECO:0000256" key="2">
    <source>
        <dbReference type="ARBA" id="ARBA00022729"/>
    </source>
</evidence>
<keyword evidence="3" id="KW-0677">Repeat</keyword>
<keyword evidence="6" id="KW-0472">Membrane</keyword>